<dbReference type="Proteomes" id="UP000697998">
    <property type="component" value="Unassembled WGS sequence"/>
</dbReference>
<evidence type="ECO:0000313" key="2">
    <source>
        <dbReference type="Proteomes" id="UP000697998"/>
    </source>
</evidence>
<dbReference type="Gene3D" id="3.40.50.300">
    <property type="entry name" value="P-loop containing nucleotide triphosphate hydrolases"/>
    <property type="match status" value="1"/>
</dbReference>
<protein>
    <submittedName>
        <fullName evidence="1">Sulfotransferase</fullName>
    </submittedName>
</protein>
<dbReference type="InterPro" id="IPR027417">
    <property type="entry name" value="P-loop_NTPase"/>
</dbReference>
<evidence type="ECO:0000313" key="1">
    <source>
        <dbReference type="EMBL" id="MBK7674984.1"/>
    </source>
</evidence>
<organism evidence="1 2">
    <name type="scientific">Candidatus Accumulibacter proximus</name>
    <dbReference type="NCBI Taxonomy" id="2954385"/>
    <lineage>
        <taxon>Bacteria</taxon>
        <taxon>Pseudomonadati</taxon>
        <taxon>Pseudomonadota</taxon>
        <taxon>Betaproteobacteria</taxon>
        <taxon>Candidatus Accumulibacter</taxon>
    </lineage>
</organism>
<dbReference type="SUPFAM" id="SSF52540">
    <property type="entry name" value="P-loop containing nucleoside triphosphate hydrolases"/>
    <property type="match status" value="1"/>
</dbReference>
<reference evidence="1 2" key="1">
    <citation type="submission" date="2020-10" db="EMBL/GenBank/DDBJ databases">
        <title>Connecting structure to function with the recovery of over 1000 high-quality activated sludge metagenome-assembled genomes encoding full-length rRNA genes using long-read sequencing.</title>
        <authorList>
            <person name="Singleton C.M."/>
            <person name="Petriglieri F."/>
            <person name="Kristensen J.M."/>
            <person name="Kirkegaard R.H."/>
            <person name="Michaelsen T.Y."/>
            <person name="Andersen M.H."/>
            <person name="Karst S.M."/>
            <person name="Dueholm M.S."/>
            <person name="Nielsen P.H."/>
            <person name="Albertsen M."/>
        </authorList>
    </citation>
    <scope>NUCLEOTIDE SEQUENCE [LARGE SCALE GENOMIC DNA]</scope>
    <source>
        <strain evidence="1">EsbW_18-Q3-R4-48_BATAC.285</strain>
    </source>
</reference>
<sequence length="327" mass="36630">MNDPHEQGKRLPGLAKSASDESFLSALNYYLEPFSHLRDVEERADLPIVYIVGAPRSGTTLLSQVLSRFLPVGYVNNFIARFWMAPSVGVRLSQIMLGDDARRSIDFRSHHGVTGDLAGPHEYGYFWRHWLSLDTAQTHHLTAIELEEVDVEGLRKALRVDLLGAFGTPMVFKNVICGFQASLLRQVHPNSIFLHISRSVRDTAASILKSRFERYGSYDIWWSLKPSTFDRLPKDPVRQVVAQILDCRREVDEELDASAALSIRVDYEQFCRDPNNLLLDVCGAIEELGVAIVPLGIAEPFTPAGCPKLPEDIKARLEAAVSDLNES</sequence>
<dbReference type="EMBL" id="JADJMH010000006">
    <property type="protein sequence ID" value="MBK7674984.1"/>
    <property type="molecule type" value="Genomic_DNA"/>
</dbReference>
<proteinExistence type="predicted"/>
<accession>A0A935PX61</accession>
<name>A0A935PX61_9PROT</name>
<comment type="caution">
    <text evidence="1">The sequence shown here is derived from an EMBL/GenBank/DDBJ whole genome shotgun (WGS) entry which is preliminary data.</text>
</comment>
<dbReference type="AlphaFoldDB" id="A0A935PX61"/>
<gene>
    <name evidence="1" type="ORF">IPJ27_09570</name>
</gene>
<dbReference type="Pfam" id="PF13469">
    <property type="entry name" value="Sulfotransfer_3"/>
    <property type="match status" value="1"/>
</dbReference>